<feature type="coiled-coil region" evidence="2">
    <location>
        <begin position="44"/>
        <end position="71"/>
    </location>
</feature>
<dbReference type="Proteomes" id="UP001429601">
    <property type="component" value="Unassembled WGS sequence"/>
</dbReference>
<dbReference type="SUPFAM" id="SSF69047">
    <property type="entry name" value="Hypothetical protein YjbJ"/>
    <property type="match status" value="1"/>
</dbReference>
<proteinExistence type="inferred from homology"/>
<dbReference type="InterPro" id="IPR036629">
    <property type="entry name" value="YjbJ_sf"/>
</dbReference>
<comment type="similarity">
    <text evidence="1">Belongs to the UPF0337 (CsbD) family.</text>
</comment>
<sequence>MNEDTLKGQWKQLSGKVKEKWGKLTDDDLKVAEGSSEYLAGKVQERYGVAKDEAERQVKEFRKEFEQHDRKH</sequence>
<keyword evidence="2" id="KW-0175">Coiled coil</keyword>
<reference evidence="4 5" key="1">
    <citation type="journal article" date="2011" name="Curr. Microbiol.">
        <title>Luteibacter jiangsuensis sp. nov.: a methamidophos-degrading bacterium isolated from a methamidophos-manufacturing factory.</title>
        <authorList>
            <person name="Wang L."/>
            <person name="Wang G.L."/>
            <person name="Li S.P."/>
            <person name="Jiang J.D."/>
        </authorList>
    </citation>
    <scope>NUCLEOTIDE SEQUENCE [LARGE SCALE GENOMIC DNA]</scope>
    <source>
        <strain evidence="4 5">CGMCC 1.10133</strain>
    </source>
</reference>
<dbReference type="PANTHER" id="PTHR34977:SF1">
    <property type="entry name" value="UPF0337 PROTEIN YJBJ"/>
    <property type="match status" value="1"/>
</dbReference>
<evidence type="ECO:0000313" key="5">
    <source>
        <dbReference type="Proteomes" id="UP001429601"/>
    </source>
</evidence>
<dbReference type="InterPro" id="IPR026042">
    <property type="entry name" value="YjbJ"/>
</dbReference>
<evidence type="ECO:0000256" key="2">
    <source>
        <dbReference type="SAM" id="Coils"/>
    </source>
</evidence>
<dbReference type="InterPro" id="IPR050423">
    <property type="entry name" value="UPF0337_stress_rsp"/>
</dbReference>
<dbReference type="PANTHER" id="PTHR34977">
    <property type="entry name" value="UPF0337 PROTEIN YJBJ"/>
    <property type="match status" value="1"/>
</dbReference>
<dbReference type="RefSeq" id="WP_167125040.1">
    <property type="nucleotide sequence ID" value="NZ_JAAQQR010000003.1"/>
</dbReference>
<evidence type="ECO:0000259" key="3">
    <source>
        <dbReference type="Pfam" id="PF05532"/>
    </source>
</evidence>
<protein>
    <submittedName>
        <fullName evidence="4">CsbD family protein</fullName>
    </submittedName>
</protein>
<accession>A0ABX0Q342</accession>
<gene>
    <name evidence="4" type="ORF">HBF26_08605</name>
</gene>
<dbReference type="InterPro" id="IPR008462">
    <property type="entry name" value="CsbD"/>
</dbReference>
<feature type="domain" description="CsbD-like" evidence="3">
    <location>
        <begin position="4"/>
        <end position="56"/>
    </location>
</feature>
<dbReference type="EMBL" id="JAAQQR010000003">
    <property type="protein sequence ID" value="NID04944.1"/>
    <property type="molecule type" value="Genomic_DNA"/>
</dbReference>
<dbReference type="Gene3D" id="1.10.1470.10">
    <property type="entry name" value="YjbJ"/>
    <property type="match status" value="1"/>
</dbReference>
<evidence type="ECO:0000256" key="1">
    <source>
        <dbReference type="ARBA" id="ARBA00009129"/>
    </source>
</evidence>
<keyword evidence="5" id="KW-1185">Reference proteome</keyword>
<comment type="caution">
    <text evidence="4">The sequence shown here is derived from an EMBL/GenBank/DDBJ whole genome shotgun (WGS) entry which is preliminary data.</text>
</comment>
<name>A0ABX0Q342_9GAMM</name>
<evidence type="ECO:0000313" key="4">
    <source>
        <dbReference type="EMBL" id="NID04944.1"/>
    </source>
</evidence>
<dbReference type="PIRSF" id="PIRSF039008">
    <property type="entry name" value="YjbJ"/>
    <property type="match status" value="1"/>
</dbReference>
<dbReference type="Pfam" id="PF05532">
    <property type="entry name" value="CsbD"/>
    <property type="match status" value="1"/>
</dbReference>
<organism evidence="4 5">
    <name type="scientific">Luteibacter jiangsuensis</name>
    <dbReference type="NCBI Taxonomy" id="637577"/>
    <lineage>
        <taxon>Bacteria</taxon>
        <taxon>Pseudomonadati</taxon>
        <taxon>Pseudomonadota</taxon>
        <taxon>Gammaproteobacteria</taxon>
        <taxon>Lysobacterales</taxon>
        <taxon>Rhodanobacteraceae</taxon>
        <taxon>Luteibacter</taxon>
    </lineage>
</organism>